<feature type="non-terminal residue" evidence="1">
    <location>
        <position position="1"/>
    </location>
</feature>
<keyword evidence="2" id="KW-1185">Reference proteome</keyword>
<evidence type="ECO:0000313" key="1">
    <source>
        <dbReference type="EMBL" id="PBK70832.1"/>
    </source>
</evidence>
<dbReference type="Proteomes" id="UP000218334">
    <property type="component" value="Unassembled WGS sequence"/>
</dbReference>
<name>A0A2H3BV29_9AGAR</name>
<reference evidence="2" key="1">
    <citation type="journal article" date="2017" name="Nat. Ecol. Evol.">
        <title>Genome expansion and lineage-specific genetic innovations in the forest pathogenic fungi Armillaria.</title>
        <authorList>
            <person name="Sipos G."/>
            <person name="Prasanna A.N."/>
            <person name="Walter M.C."/>
            <person name="O'Connor E."/>
            <person name="Balint B."/>
            <person name="Krizsan K."/>
            <person name="Kiss B."/>
            <person name="Hess J."/>
            <person name="Varga T."/>
            <person name="Slot J."/>
            <person name="Riley R."/>
            <person name="Boka B."/>
            <person name="Rigling D."/>
            <person name="Barry K."/>
            <person name="Lee J."/>
            <person name="Mihaltcheva S."/>
            <person name="LaButti K."/>
            <person name="Lipzen A."/>
            <person name="Waldron R."/>
            <person name="Moloney N.M."/>
            <person name="Sperisen C."/>
            <person name="Kredics L."/>
            <person name="Vagvoelgyi C."/>
            <person name="Patrignani A."/>
            <person name="Fitzpatrick D."/>
            <person name="Nagy I."/>
            <person name="Doyle S."/>
            <person name="Anderson J.B."/>
            <person name="Grigoriev I.V."/>
            <person name="Gueldener U."/>
            <person name="Muensterkoetter M."/>
            <person name="Nagy L.G."/>
        </authorList>
    </citation>
    <scope>NUCLEOTIDE SEQUENCE [LARGE SCALE GENOMIC DNA]</scope>
    <source>
        <strain evidence="2">28-4</strain>
    </source>
</reference>
<accession>A0A2H3BV29</accession>
<feature type="non-terminal residue" evidence="1">
    <location>
        <position position="56"/>
    </location>
</feature>
<dbReference type="EMBL" id="KZ293425">
    <property type="protein sequence ID" value="PBK70832.1"/>
    <property type="molecule type" value="Genomic_DNA"/>
</dbReference>
<protein>
    <submittedName>
        <fullName evidence="1">Uncharacterized protein</fullName>
    </submittedName>
</protein>
<gene>
    <name evidence="1" type="ORF">ARMSODRAFT_854020</name>
</gene>
<organism evidence="1 2">
    <name type="scientific">Armillaria solidipes</name>
    <dbReference type="NCBI Taxonomy" id="1076256"/>
    <lineage>
        <taxon>Eukaryota</taxon>
        <taxon>Fungi</taxon>
        <taxon>Dikarya</taxon>
        <taxon>Basidiomycota</taxon>
        <taxon>Agaricomycotina</taxon>
        <taxon>Agaricomycetes</taxon>
        <taxon>Agaricomycetidae</taxon>
        <taxon>Agaricales</taxon>
        <taxon>Marasmiineae</taxon>
        <taxon>Physalacriaceae</taxon>
        <taxon>Armillaria</taxon>
    </lineage>
</organism>
<evidence type="ECO:0000313" key="2">
    <source>
        <dbReference type="Proteomes" id="UP000218334"/>
    </source>
</evidence>
<dbReference type="AlphaFoldDB" id="A0A2H3BV29"/>
<sequence>ESTYITELSTMLLNVVLEAHTWASSRPKHESQVTVPKLKKKIFQVPEVEKEQGTSS</sequence>
<proteinExistence type="predicted"/>